<organism evidence="5 6">
    <name type="scientific">Aquirufa rosea</name>
    <dbReference type="NCBI Taxonomy" id="2509241"/>
    <lineage>
        <taxon>Bacteria</taxon>
        <taxon>Pseudomonadati</taxon>
        <taxon>Bacteroidota</taxon>
        <taxon>Cytophagia</taxon>
        <taxon>Cytophagales</taxon>
        <taxon>Flectobacillaceae</taxon>
        <taxon>Aquirufa</taxon>
    </lineage>
</organism>
<dbReference type="RefSeq" id="WP_129026181.1">
    <property type="nucleotide sequence ID" value="NZ_SDHY01000002.1"/>
</dbReference>
<dbReference type="GO" id="GO:0009055">
    <property type="term" value="F:electron transfer activity"/>
    <property type="evidence" value="ECO:0007669"/>
    <property type="project" value="InterPro"/>
</dbReference>
<proteinExistence type="predicted"/>
<dbReference type="GO" id="GO:0020037">
    <property type="term" value="F:heme binding"/>
    <property type="evidence" value="ECO:0007669"/>
    <property type="project" value="InterPro"/>
</dbReference>
<dbReference type="InterPro" id="IPR011444">
    <property type="entry name" value="DUF1549"/>
</dbReference>
<sequence>MLKQFIRFLLLVGILSVFAYSSWQCTTLQADDTSLPDVVDYNYHIRPILSDRCFKCHGPDANKREAHLRLDTPEGAYAAFKDNTKAHAIVPGNPEASEVMARITSKDTSLRMPPMKSNLTLSPREIELIEKWIQQGAKYKPHWAFIVPKSPAIPDADESWVRNPIDHFTYVKMKEKGLSPSEEADKERLLKRVCFDLTGLPPSLEMQERFLKDTSPNAYEKIVDELLGNKHYGEKMATYWLDVARYADSHGYQDDGLRTMWPWRDWVIHAFNSNYSYAKFLTWQLAGDLIPHATKEMVLATGFNRNHKITQEGGVIDEEYRVEYVNDRTSTFGKAFLALTFECSKCHDHKYDPISQKDYYSTFAFFNQVPEKGLFGTIDASFADPPNIKITSQEVSSILKFINKRDTAAVEVMVMQDSTQWRPTYVLNRGNYDAHGEPVGVGIPKSILPYSPQKYGKNRLGLAKWLLDDQNPLTSRVFVNRVWFQFFGRGIVKTLGDFGMQGELPSHPELLDWLAVDFKSHHWNIKRLVKQIVTSATYRQSSVVKSEHLKVDPDNVYLSHAPRLRIPAENVRDHVLASSGLLNPEIGGPSVKPYQPKGIWEVASSGRGSLMTYVQDHRKDLYRRGMYVFIKRTVPPPSMLIFDASNRDQCEVQRGRTNTPLQALVMMNDPHVSESARVLAENMLKLKLPTDELLSQVFRKIVCRTPQSKELSILKKYLEAEQNEFKKRPQKIKKLLQIGEYPVEPSLLNPFTAALMQTIQMIYNMEETLMRV</sequence>
<feature type="signal peptide" evidence="1">
    <location>
        <begin position="1"/>
        <end position="19"/>
    </location>
</feature>
<feature type="chain" id="PRO_5020180749" evidence="1">
    <location>
        <begin position="20"/>
        <end position="772"/>
    </location>
</feature>
<dbReference type="Proteomes" id="UP000289455">
    <property type="component" value="Unassembled WGS sequence"/>
</dbReference>
<gene>
    <name evidence="5" type="ORF">ESB04_03095</name>
</gene>
<dbReference type="Pfam" id="PF07635">
    <property type="entry name" value="PSCyt1"/>
    <property type="match status" value="1"/>
</dbReference>
<dbReference type="EMBL" id="SDHY01000002">
    <property type="protein sequence ID" value="RXK50653.1"/>
    <property type="molecule type" value="Genomic_DNA"/>
</dbReference>
<keyword evidence="1" id="KW-0732">Signal</keyword>
<feature type="domain" description="DUF1549" evidence="2">
    <location>
        <begin position="164"/>
        <end position="369"/>
    </location>
</feature>
<accession>A0A4Q1C0J6</accession>
<name>A0A4Q1C0J6_9BACT</name>
<dbReference type="SUPFAM" id="SSF46626">
    <property type="entry name" value="Cytochrome c"/>
    <property type="match status" value="1"/>
</dbReference>
<feature type="domain" description="Cytochrome C Planctomycete-type" evidence="4">
    <location>
        <begin position="53"/>
        <end position="114"/>
    </location>
</feature>
<dbReference type="InterPro" id="IPR022655">
    <property type="entry name" value="DUF1553"/>
</dbReference>
<dbReference type="AlphaFoldDB" id="A0A4Q1C0J6"/>
<feature type="domain" description="DUF1553" evidence="3">
    <location>
        <begin position="458"/>
        <end position="718"/>
    </location>
</feature>
<dbReference type="OrthoDB" id="1450284at2"/>
<dbReference type="Pfam" id="PF07583">
    <property type="entry name" value="PSCyt2"/>
    <property type="match status" value="1"/>
</dbReference>
<evidence type="ECO:0000259" key="2">
    <source>
        <dbReference type="Pfam" id="PF07583"/>
    </source>
</evidence>
<dbReference type="InterPro" id="IPR011429">
    <property type="entry name" value="Cyt_c_Planctomycete-type"/>
</dbReference>
<protein>
    <submittedName>
        <fullName evidence="5">DUF1553 domain-containing protein</fullName>
    </submittedName>
</protein>
<reference evidence="5 6" key="1">
    <citation type="submission" date="2019-01" db="EMBL/GenBank/DDBJ databases">
        <title>Cytophagaceae bacterium strain CAR-16.</title>
        <authorList>
            <person name="Chen W.-M."/>
        </authorList>
    </citation>
    <scope>NUCLEOTIDE SEQUENCE [LARGE SCALE GENOMIC DNA]</scope>
    <source>
        <strain evidence="5 6">CAR-16</strain>
    </source>
</reference>
<dbReference type="PANTHER" id="PTHR35889:SF3">
    <property type="entry name" value="F-BOX DOMAIN-CONTAINING PROTEIN"/>
    <property type="match status" value="1"/>
</dbReference>
<comment type="caution">
    <text evidence="5">The sequence shown here is derived from an EMBL/GenBank/DDBJ whole genome shotgun (WGS) entry which is preliminary data.</text>
</comment>
<evidence type="ECO:0000313" key="6">
    <source>
        <dbReference type="Proteomes" id="UP000289455"/>
    </source>
</evidence>
<evidence type="ECO:0000256" key="1">
    <source>
        <dbReference type="SAM" id="SignalP"/>
    </source>
</evidence>
<keyword evidence="6" id="KW-1185">Reference proteome</keyword>
<dbReference type="InterPro" id="IPR036909">
    <property type="entry name" value="Cyt_c-like_dom_sf"/>
</dbReference>
<evidence type="ECO:0000259" key="3">
    <source>
        <dbReference type="Pfam" id="PF07587"/>
    </source>
</evidence>
<evidence type="ECO:0000259" key="4">
    <source>
        <dbReference type="Pfam" id="PF07635"/>
    </source>
</evidence>
<dbReference type="Pfam" id="PF07587">
    <property type="entry name" value="PSD1"/>
    <property type="match status" value="1"/>
</dbReference>
<dbReference type="PANTHER" id="PTHR35889">
    <property type="entry name" value="CYCLOINULO-OLIGOSACCHARIDE FRUCTANOTRANSFERASE-RELATED"/>
    <property type="match status" value="1"/>
</dbReference>
<evidence type="ECO:0000313" key="5">
    <source>
        <dbReference type="EMBL" id="RXK50653.1"/>
    </source>
</evidence>